<dbReference type="Pfam" id="PF22786">
    <property type="entry name" value="Tag1_C"/>
    <property type="match status" value="1"/>
</dbReference>
<dbReference type="AlphaFoldDB" id="A0A162IU88"/>
<dbReference type="PANTHER" id="PTHR35895">
    <property type="entry name" value="CHROMOSOME 16, WHOLE GENOME SHOTGUN SEQUENCE"/>
    <property type="match status" value="1"/>
</dbReference>
<keyword evidence="2" id="KW-0812">Transmembrane</keyword>
<dbReference type="EMBL" id="AZGY01000005">
    <property type="protein sequence ID" value="KZZ98472.1"/>
    <property type="molecule type" value="Genomic_DNA"/>
</dbReference>
<dbReference type="Pfam" id="PF26150">
    <property type="entry name" value="LEA-2_4"/>
    <property type="match status" value="1"/>
</dbReference>
<reference evidence="6 7" key="1">
    <citation type="journal article" date="2016" name="Genome Biol. Evol.">
        <title>Divergent and convergent evolution of fungal pathogenicity.</title>
        <authorList>
            <person name="Shang Y."/>
            <person name="Xiao G."/>
            <person name="Zheng P."/>
            <person name="Cen K."/>
            <person name="Zhan S."/>
            <person name="Wang C."/>
        </authorList>
    </citation>
    <scope>NUCLEOTIDE SEQUENCE [LARGE SCALE GENOMIC DNA]</scope>
    <source>
        <strain evidence="6 7">RCEF 2490</strain>
    </source>
</reference>
<protein>
    <recommendedName>
        <fullName evidence="8">Pre-rRNA processing protein</fullName>
    </recommendedName>
</protein>
<evidence type="ECO:0000313" key="6">
    <source>
        <dbReference type="EMBL" id="KZZ98472.1"/>
    </source>
</evidence>
<sequence>MSADSDERSPLLAAASDHDGHPENADGPVTETSPLLAEQRETDTDGDGHPAAPPKDEPQPRRKRRWPSLIAMVIMATLVVVVMVLGFVVPPAVQEYVENAAVLEPTDLSVESLTADGVRARVKATFRLDGSRVHDENARRIGRIATSIMRQIGTEETKLRVHLPHFDNALLGSAVLPPITLRLVDGEVTNLDFVTDFNPGDTETARKVVNEWLQGNLHQLKVTGATAVSLKSGIFPLGTHDVIESMVFEAKELPSMPEYTIDHLVFHDTPIGDDGQMGVAANVSITAYNEFPVGLTIPSLGFEVLVPNCDSSQPHIKVASALSSATEVRPKSNVTVEAEGTIRELPESLIQACPSSELSPLDNFMKRYLHGEDAEVFVRGKAPEGGDLPDWIGKFLESVTVPIQFPGRSLDNFLRNFTLEDVDFKLPSPFADPSDADGKPRVSGTVRVLAAIPADLNINVDVNSLRASGDLFYEGKKFGELHVDKWQKARSSIINQPDGQEDLLDVRARINEVPVDITDGDIFSDIMQELLFGDKDIVLDVNSTVDVKVSTVLGDLVIRDVPGDTLAALSPQIGEVHVLNTSATSVHLEASVNVTNPTPYTASIPYINVHVMEGEHIIGHATARNMRLGRGNNTNIRTEATWDPVSFGGTEGHKVARRLLSDYLSGKNTTITVRAHENSVPTMPVLGQALSKINMTFPTPRLRLPGDEDEDDEHGFVRGATFHILSSAATFILASPLGRNIVQIDYLNATAFYNHTEPIGQIIHEEPFEIPPGLSQSPKLPVEWSASHVGLDKLRKALGGTLKLDAEADVLVRLGRWVESVHYEGRGIGSKVSL</sequence>
<name>A0A162IU88_9HYPO</name>
<evidence type="ECO:0008006" key="8">
    <source>
        <dbReference type="Google" id="ProtNLM"/>
    </source>
</evidence>
<organism evidence="6 7">
    <name type="scientific">Moelleriella libera RCEF 2490</name>
    <dbReference type="NCBI Taxonomy" id="1081109"/>
    <lineage>
        <taxon>Eukaryota</taxon>
        <taxon>Fungi</taxon>
        <taxon>Dikarya</taxon>
        <taxon>Ascomycota</taxon>
        <taxon>Pezizomycotina</taxon>
        <taxon>Sordariomycetes</taxon>
        <taxon>Hypocreomycetidae</taxon>
        <taxon>Hypocreales</taxon>
        <taxon>Clavicipitaceae</taxon>
        <taxon>Moelleriella</taxon>
    </lineage>
</organism>
<dbReference type="PANTHER" id="PTHR35895:SF3">
    <property type="entry name" value="PRE-RRNA PROCESSING PROTEIN"/>
    <property type="match status" value="1"/>
</dbReference>
<feature type="transmembrane region" description="Helical" evidence="2">
    <location>
        <begin position="69"/>
        <end position="89"/>
    </location>
</feature>
<evidence type="ECO:0000313" key="7">
    <source>
        <dbReference type="Proteomes" id="UP000078544"/>
    </source>
</evidence>
<dbReference type="InterPro" id="IPR059065">
    <property type="entry name" value="Ig_Tag1-like_4th"/>
</dbReference>
<dbReference type="Proteomes" id="UP000078544">
    <property type="component" value="Unassembled WGS sequence"/>
</dbReference>
<evidence type="ECO:0000256" key="2">
    <source>
        <dbReference type="SAM" id="Phobius"/>
    </source>
</evidence>
<comment type="caution">
    <text evidence="6">The sequence shown here is derived from an EMBL/GenBank/DDBJ whole genome shotgun (WGS) entry which is preliminary data.</text>
</comment>
<feature type="domain" description="Tag1-like fourth Ig-like" evidence="4">
    <location>
        <begin position="571"/>
        <end position="685"/>
    </location>
</feature>
<dbReference type="InterPro" id="IPR046368">
    <property type="entry name" value="Tag1"/>
</dbReference>
<feature type="domain" description="Tag1 C-terminal" evidence="3">
    <location>
        <begin position="457"/>
        <end position="564"/>
    </location>
</feature>
<feature type="compositionally biased region" description="Basic and acidic residues" evidence="1">
    <location>
        <begin position="38"/>
        <end position="60"/>
    </location>
</feature>
<gene>
    <name evidence="6" type="ORF">AAL_02990</name>
</gene>
<evidence type="ECO:0000259" key="3">
    <source>
        <dbReference type="Pfam" id="PF22786"/>
    </source>
</evidence>
<dbReference type="GO" id="GO:0000329">
    <property type="term" value="C:fungal-type vacuole membrane"/>
    <property type="evidence" value="ECO:0007669"/>
    <property type="project" value="InterPro"/>
</dbReference>
<dbReference type="InterPro" id="IPR055011">
    <property type="entry name" value="Tag1_C"/>
</dbReference>
<evidence type="ECO:0000259" key="5">
    <source>
        <dbReference type="Pfam" id="PF26153"/>
    </source>
</evidence>
<keyword evidence="2" id="KW-0472">Membrane</keyword>
<proteinExistence type="predicted"/>
<dbReference type="Pfam" id="PF26174">
    <property type="entry name" value="LEA-2_1"/>
    <property type="match status" value="1"/>
</dbReference>
<keyword evidence="2" id="KW-1133">Transmembrane helix</keyword>
<dbReference type="OrthoDB" id="5596576at2759"/>
<accession>A0A162IU88</accession>
<dbReference type="InterPro" id="IPR059066">
    <property type="entry name" value="Ig_Tag1-like_5th"/>
</dbReference>
<evidence type="ECO:0000256" key="1">
    <source>
        <dbReference type="SAM" id="MobiDB-lite"/>
    </source>
</evidence>
<feature type="domain" description="Tag1-like fifth Ig-like" evidence="5">
    <location>
        <begin position="710"/>
        <end position="821"/>
    </location>
</feature>
<feature type="region of interest" description="Disordered" evidence="1">
    <location>
        <begin position="1"/>
        <end position="63"/>
    </location>
</feature>
<keyword evidence="7" id="KW-1185">Reference proteome</keyword>
<evidence type="ECO:0000259" key="4">
    <source>
        <dbReference type="Pfam" id="PF26150"/>
    </source>
</evidence>
<dbReference type="Pfam" id="PF26153">
    <property type="entry name" value="LEA-2L_5"/>
    <property type="match status" value="1"/>
</dbReference>